<evidence type="ECO:0000313" key="3">
    <source>
        <dbReference type="Proteomes" id="UP000203794"/>
    </source>
</evidence>
<dbReference type="GeneID" id="26639602"/>
<organism evidence="2 3">
    <name type="scientific">Ralstonia phage RSL2</name>
    <dbReference type="NCBI Taxonomy" id="1585840"/>
    <lineage>
        <taxon>Viruses</taxon>
        <taxon>Duplodnaviria</taxon>
        <taxon>Heunggongvirae</taxon>
        <taxon>Uroviricota</taxon>
        <taxon>Caudoviricetes</taxon>
        <taxon>Chimalliviridae</taxon>
        <taxon>Chiangmaivirus</taxon>
        <taxon>Chiangmaivirus RSL2</taxon>
    </lineage>
</organism>
<dbReference type="RefSeq" id="YP_009213010.1">
    <property type="nucleotide sequence ID" value="NC_028950.1"/>
</dbReference>
<dbReference type="KEGG" id="vg:26639602"/>
<reference evidence="2 3" key="1">
    <citation type="submission" date="2014-12" db="EMBL/GenBank/DDBJ databases">
        <title>Genome analysis of a novel jumbo phage RSL2 infecting the phytopathogen Ralstonia solanacearum.</title>
        <authorList>
            <person name="Kawasaki T."/>
            <person name="Fujie M."/>
            <person name="Chatchawankanphanich O."/>
            <person name="Ogata H."/>
            <person name="Yamada T."/>
        </authorList>
    </citation>
    <scope>NUCLEOTIDE SEQUENCE [LARGE SCALE GENOMIC DNA]</scope>
    <source>
        <strain evidence="2 3">RSL2</strain>
    </source>
</reference>
<proteinExistence type="predicted"/>
<evidence type="ECO:0000313" key="2">
    <source>
        <dbReference type="EMBL" id="BAQ02689.1"/>
    </source>
</evidence>
<accession>A0A0A8J9K8</accession>
<dbReference type="EMBL" id="AP014693">
    <property type="protein sequence ID" value="BAQ02689.1"/>
    <property type="molecule type" value="Genomic_DNA"/>
</dbReference>
<feature type="region of interest" description="Disordered" evidence="1">
    <location>
        <begin position="126"/>
        <end position="151"/>
    </location>
</feature>
<feature type="compositionally biased region" description="Acidic residues" evidence="1">
    <location>
        <begin position="130"/>
        <end position="139"/>
    </location>
</feature>
<sequence>MNWFTRGIIVGDVEHKQKLIAEDSACEHVEADVNLATVIRREMDSFGPVSSFVCCKACDEKADEEEGNEECHCADCKLTVKKKDGFEWRWYDFYAAQGDEPLFICNACKELDKHKARVARDDADRRAEFGDDNSDDSDDAWYSAQDPNQDDLDDDSGQYEFKCHTCQKTVVQDHIFYDHQHNFQCEECNVAMNTPQ</sequence>
<dbReference type="OrthoDB" id="26691at10239"/>
<name>A0A0A8J9K8_9CAUD</name>
<keyword evidence="3" id="KW-1185">Reference proteome</keyword>
<protein>
    <submittedName>
        <fullName evidence="2">Uncharacterized protein</fullName>
    </submittedName>
</protein>
<evidence type="ECO:0000256" key="1">
    <source>
        <dbReference type="SAM" id="MobiDB-lite"/>
    </source>
</evidence>
<dbReference type="Proteomes" id="UP000203794">
    <property type="component" value="Segment"/>
</dbReference>